<feature type="domain" description="Aminotransferase class V" evidence="7">
    <location>
        <begin position="106"/>
        <end position="206"/>
    </location>
</feature>
<dbReference type="InterPro" id="IPR020578">
    <property type="entry name" value="Aminotrans_V_PyrdxlP_BS"/>
</dbReference>
<evidence type="ECO:0000256" key="4">
    <source>
        <dbReference type="ARBA" id="ARBA00050776"/>
    </source>
</evidence>
<evidence type="ECO:0000259" key="7">
    <source>
        <dbReference type="Pfam" id="PF00266"/>
    </source>
</evidence>
<evidence type="ECO:0000313" key="9">
    <source>
        <dbReference type="Proteomes" id="UP000642748"/>
    </source>
</evidence>
<comment type="cofactor">
    <cofactor evidence="1 5">
        <name>pyridoxal 5'-phosphate</name>
        <dbReference type="ChEBI" id="CHEBI:597326"/>
    </cofactor>
</comment>
<comment type="caution">
    <text evidence="8">The sequence shown here is derived from an EMBL/GenBank/DDBJ whole genome shotgun (WGS) entry which is preliminary data.</text>
</comment>
<evidence type="ECO:0000256" key="5">
    <source>
        <dbReference type="RuleBase" id="RU004504"/>
    </source>
</evidence>
<dbReference type="PANTHER" id="PTHR43586">
    <property type="entry name" value="CYSTEINE DESULFURASE"/>
    <property type="match status" value="1"/>
</dbReference>
<dbReference type="InterPro" id="IPR000192">
    <property type="entry name" value="Aminotrans_V_dom"/>
</dbReference>
<dbReference type="InterPro" id="IPR015424">
    <property type="entry name" value="PyrdxlP-dep_Trfase"/>
</dbReference>
<dbReference type="Gene3D" id="3.90.1150.10">
    <property type="entry name" value="Aspartate Aminotransferase, domain 1"/>
    <property type="match status" value="2"/>
</dbReference>
<evidence type="ECO:0000256" key="3">
    <source>
        <dbReference type="ARBA" id="ARBA00022898"/>
    </source>
</evidence>
<gene>
    <name evidence="8" type="ORF">Raf01_38620</name>
</gene>
<evidence type="ECO:0000256" key="2">
    <source>
        <dbReference type="ARBA" id="ARBA00010447"/>
    </source>
</evidence>
<dbReference type="InterPro" id="IPR015421">
    <property type="entry name" value="PyrdxlP-dep_Trfase_major"/>
</dbReference>
<dbReference type="Pfam" id="PF00266">
    <property type="entry name" value="Aminotran_5"/>
    <property type="match status" value="2"/>
</dbReference>
<dbReference type="Proteomes" id="UP000642748">
    <property type="component" value="Unassembled WGS sequence"/>
</dbReference>
<dbReference type="EMBL" id="BONZ01000036">
    <property type="protein sequence ID" value="GIH15690.1"/>
    <property type="molecule type" value="Genomic_DNA"/>
</dbReference>
<keyword evidence="3" id="KW-0663">Pyridoxal phosphate</keyword>
<dbReference type="GO" id="GO:0031071">
    <property type="term" value="F:cysteine desulfurase activity"/>
    <property type="evidence" value="ECO:0007669"/>
    <property type="project" value="UniProtKB-EC"/>
</dbReference>
<name>A0A8J3QQP7_9ACTN</name>
<keyword evidence="9" id="KW-1185">Reference proteome</keyword>
<evidence type="ECO:0000256" key="6">
    <source>
        <dbReference type="SAM" id="MobiDB-lite"/>
    </source>
</evidence>
<dbReference type="PROSITE" id="PS00595">
    <property type="entry name" value="AA_TRANSFER_CLASS_5"/>
    <property type="match status" value="1"/>
</dbReference>
<comment type="similarity">
    <text evidence="2">Belongs to the class-V pyridoxal-phosphate-dependent aminotransferase family. Csd subfamily.</text>
</comment>
<comment type="catalytic activity">
    <reaction evidence="4">
        <text>(sulfur carrier)-H + L-cysteine = (sulfur carrier)-SH + L-alanine</text>
        <dbReference type="Rhea" id="RHEA:43892"/>
        <dbReference type="Rhea" id="RHEA-COMP:14737"/>
        <dbReference type="Rhea" id="RHEA-COMP:14739"/>
        <dbReference type="ChEBI" id="CHEBI:29917"/>
        <dbReference type="ChEBI" id="CHEBI:35235"/>
        <dbReference type="ChEBI" id="CHEBI:57972"/>
        <dbReference type="ChEBI" id="CHEBI:64428"/>
        <dbReference type="EC" id="2.8.1.7"/>
    </reaction>
</comment>
<feature type="compositionally biased region" description="Pro residues" evidence="6">
    <location>
        <begin position="9"/>
        <end position="21"/>
    </location>
</feature>
<sequence length="508" mass="51698">MSLTLSRPSAPPVPAVPPRSVPPAGAVAAVPATAAPMAERVAAPSPAATPADTASALSAAPGAGLTEAGAGSGADGVAPAALPGLAVLGDQLPVTLADGRTVDYANLDYAATAPCLSAVADAVNELLPWHASVHRGAGAASRRCTLAYERARQSVADFLDARPDDHVIFTRNTTDALNLLARALPEQTTVVGWAGEHHANLLPWPRFVRLPVPDSPDAALRSLAAALAVLCAPVRPGAPGAASGPGSVAGPVLVAVTGASNVTGEVWPVERLAAVAHRYGARIAVDAAQLAVHRPVSLRESGVDYVALSGHKLYAPFGAGVLAGRADWLDAAPPYLAGGGATEHVGDATHDVRWHTGPARHEAGTPNLLGAVALATACERIAAADRRAIDEREQVLLRRLRDGLAQLPRVAELRAFAADHDRVGIVSFAVAGVPASAVSEHLANRYGIGVRDGLFCAHPLGRRLLGEASARLGLPLGGTAVRASIGLGTTPEHVDRLLAGLRELVDAG</sequence>
<feature type="domain" description="Aminotransferase class V" evidence="7">
    <location>
        <begin position="252"/>
        <end position="497"/>
    </location>
</feature>
<reference evidence="8" key="1">
    <citation type="submission" date="2021-01" db="EMBL/GenBank/DDBJ databases">
        <title>Whole genome shotgun sequence of Rugosimonospora africana NBRC 104875.</title>
        <authorList>
            <person name="Komaki H."/>
            <person name="Tamura T."/>
        </authorList>
    </citation>
    <scope>NUCLEOTIDE SEQUENCE</scope>
    <source>
        <strain evidence="8">NBRC 104875</strain>
    </source>
</reference>
<dbReference type="SUPFAM" id="SSF53383">
    <property type="entry name" value="PLP-dependent transferases"/>
    <property type="match status" value="1"/>
</dbReference>
<proteinExistence type="inferred from homology"/>
<evidence type="ECO:0000256" key="1">
    <source>
        <dbReference type="ARBA" id="ARBA00001933"/>
    </source>
</evidence>
<feature type="region of interest" description="Disordered" evidence="6">
    <location>
        <begin position="1"/>
        <end position="25"/>
    </location>
</feature>
<evidence type="ECO:0000313" key="8">
    <source>
        <dbReference type="EMBL" id="GIH15690.1"/>
    </source>
</evidence>
<dbReference type="PANTHER" id="PTHR43586:SF8">
    <property type="entry name" value="CYSTEINE DESULFURASE 1, CHLOROPLASTIC"/>
    <property type="match status" value="1"/>
</dbReference>
<dbReference type="Gene3D" id="3.40.640.10">
    <property type="entry name" value="Type I PLP-dependent aspartate aminotransferase-like (Major domain)"/>
    <property type="match status" value="2"/>
</dbReference>
<protein>
    <submittedName>
        <fullName evidence="8">Cysteine desulfurase</fullName>
    </submittedName>
</protein>
<dbReference type="AlphaFoldDB" id="A0A8J3QQP7"/>
<dbReference type="InterPro" id="IPR015422">
    <property type="entry name" value="PyrdxlP-dep_Trfase_small"/>
</dbReference>
<accession>A0A8J3QQP7</accession>
<organism evidence="8 9">
    <name type="scientific">Rugosimonospora africana</name>
    <dbReference type="NCBI Taxonomy" id="556532"/>
    <lineage>
        <taxon>Bacteria</taxon>
        <taxon>Bacillati</taxon>
        <taxon>Actinomycetota</taxon>
        <taxon>Actinomycetes</taxon>
        <taxon>Micromonosporales</taxon>
        <taxon>Micromonosporaceae</taxon>
        <taxon>Rugosimonospora</taxon>
    </lineage>
</organism>